<evidence type="ECO:0000256" key="10">
    <source>
        <dbReference type="ARBA" id="ARBA00031529"/>
    </source>
</evidence>
<evidence type="ECO:0000256" key="12">
    <source>
        <dbReference type="ARBA" id="ARBA00033354"/>
    </source>
</evidence>
<evidence type="ECO:0000313" key="20">
    <source>
        <dbReference type="Proteomes" id="UP000321773"/>
    </source>
</evidence>
<dbReference type="NCBIfam" id="TIGR00636">
    <property type="entry name" value="PduO_Nterm"/>
    <property type="match status" value="1"/>
</dbReference>
<sequence>MRIYTRSGDSGETSLVSGERVQKNHLRVEAYGTVDEANAVIGYAVSTVDQGLTWSLSDRKVLLTSMDDVQTMLFHVGSELSTPTGKTVPWPVTQQAVDRLEKIIDRLDREVPPLKQFILPSGHPTAAAFHHARTIVRRAERLTVGLKEEVNPLVLVYLNRLSDLLFVAARFVNTFSAYDEKTFQYITDDNEAEE</sequence>
<evidence type="ECO:0000256" key="5">
    <source>
        <dbReference type="ARBA" id="ARBA00020963"/>
    </source>
</evidence>
<reference evidence="17 20" key="2">
    <citation type="submission" date="2019-07" db="EMBL/GenBank/DDBJ databases">
        <title>Whole genome shotgun sequence of Halolactibacillus miurensis NBRC 100873.</title>
        <authorList>
            <person name="Hosoyama A."/>
            <person name="Uohara A."/>
            <person name="Ohji S."/>
            <person name="Ichikawa N."/>
        </authorList>
    </citation>
    <scope>NUCLEOTIDE SEQUENCE [LARGE SCALE GENOMIC DNA]</scope>
    <source>
        <strain evidence="17 20">NBRC 100873</strain>
    </source>
</reference>
<dbReference type="UniPathway" id="UPA00148">
    <property type="reaction ID" value="UER00233"/>
</dbReference>
<evidence type="ECO:0000256" key="3">
    <source>
        <dbReference type="ARBA" id="ARBA00011233"/>
    </source>
</evidence>
<dbReference type="Pfam" id="PF01923">
    <property type="entry name" value="Cob_adeno_trans"/>
    <property type="match status" value="1"/>
</dbReference>
<dbReference type="AlphaFoldDB" id="A0A1I6T6C0"/>
<dbReference type="FunFam" id="1.20.1200.10:FF:000001">
    <property type="entry name" value="Cob(I)yrinic acid a,c-diamide adenosyltransferase"/>
    <property type="match status" value="1"/>
</dbReference>
<proteinExistence type="inferred from homology"/>
<dbReference type="SUPFAM" id="SSF89028">
    <property type="entry name" value="Cobalamin adenosyltransferase-like"/>
    <property type="match status" value="1"/>
</dbReference>
<evidence type="ECO:0000256" key="11">
    <source>
        <dbReference type="ARBA" id="ARBA00033334"/>
    </source>
</evidence>
<keyword evidence="7 15" id="KW-0808">Transferase</keyword>
<keyword evidence="6 15" id="KW-0169">Cobalamin biosynthesis</keyword>
<evidence type="ECO:0000256" key="14">
    <source>
        <dbReference type="ARBA" id="ARBA00048692"/>
    </source>
</evidence>
<evidence type="ECO:0000256" key="15">
    <source>
        <dbReference type="RuleBase" id="RU366026"/>
    </source>
</evidence>
<keyword evidence="20" id="KW-1185">Reference proteome</keyword>
<comment type="subunit">
    <text evidence="3">Homotrimer.</text>
</comment>
<dbReference type="InterPro" id="IPR016030">
    <property type="entry name" value="CblAdoTrfase-like"/>
</dbReference>
<evidence type="ECO:0000256" key="1">
    <source>
        <dbReference type="ARBA" id="ARBA00005121"/>
    </source>
</evidence>
<evidence type="ECO:0000256" key="7">
    <source>
        <dbReference type="ARBA" id="ARBA00022679"/>
    </source>
</evidence>
<dbReference type="GO" id="GO:0008817">
    <property type="term" value="F:corrinoid adenosyltransferase activity"/>
    <property type="evidence" value="ECO:0007669"/>
    <property type="project" value="UniProtKB-UniRule"/>
</dbReference>
<dbReference type="GO" id="GO:0005524">
    <property type="term" value="F:ATP binding"/>
    <property type="evidence" value="ECO:0007669"/>
    <property type="project" value="UniProtKB-UniRule"/>
</dbReference>
<evidence type="ECO:0000259" key="16">
    <source>
        <dbReference type="Pfam" id="PF01923"/>
    </source>
</evidence>
<dbReference type="InterPro" id="IPR036451">
    <property type="entry name" value="CblAdoTrfase-like_sf"/>
</dbReference>
<evidence type="ECO:0000313" key="19">
    <source>
        <dbReference type="Proteomes" id="UP000199139"/>
    </source>
</evidence>
<accession>A0A1I6T6C0</accession>
<dbReference type="EC" id="2.5.1.17" evidence="4 15"/>
<dbReference type="EMBL" id="FPAI01000013">
    <property type="protein sequence ID" value="SFS84805.1"/>
    <property type="molecule type" value="Genomic_DNA"/>
</dbReference>
<evidence type="ECO:0000256" key="8">
    <source>
        <dbReference type="ARBA" id="ARBA00022741"/>
    </source>
</evidence>
<dbReference type="RefSeq" id="WP_062321161.1">
    <property type="nucleotide sequence ID" value="NZ_BJWJ01000011.1"/>
</dbReference>
<dbReference type="InterPro" id="IPR029499">
    <property type="entry name" value="PduO-typ"/>
</dbReference>
<organism evidence="18 19">
    <name type="scientific">Halolactibacillus miurensis</name>
    <dbReference type="NCBI Taxonomy" id="306541"/>
    <lineage>
        <taxon>Bacteria</taxon>
        <taxon>Bacillati</taxon>
        <taxon>Bacillota</taxon>
        <taxon>Bacilli</taxon>
        <taxon>Bacillales</taxon>
        <taxon>Bacillaceae</taxon>
        <taxon>Halolactibacillus</taxon>
    </lineage>
</organism>
<reference evidence="18 19" key="1">
    <citation type="submission" date="2016-10" db="EMBL/GenBank/DDBJ databases">
        <authorList>
            <person name="de Groot N.N."/>
        </authorList>
    </citation>
    <scope>NUCLEOTIDE SEQUENCE [LARGE SCALE GENOMIC DNA]</scope>
    <source>
        <strain evidence="18 19">DSM 17074</strain>
    </source>
</reference>
<gene>
    <name evidence="17" type="ORF">HMI01_13170</name>
    <name evidence="18" type="ORF">SAMN05421668_1133</name>
</gene>
<dbReference type="Proteomes" id="UP000199139">
    <property type="component" value="Unassembled WGS sequence"/>
</dbReference>
<evidence type="ECO:0000313" key="17">
    <source>
        <dbReference type="EMBL" id="GEM04329.1"/>
    </source>
</evidence>
<dbReference type="PANTHER" id="PTHR12213:SF0">
    <property type="entry name" value="CORRINOID ADENOSYLTRANSFERASE MMAB"/>
    <property type="match status" value="1"/>
</dbReference>
<dbReference type="PANTHER" id="PTHR12213">
    <property type="entry name" value="CORRINOID ADENOSYLTRANSFERASE"/>
    <property type="match status" value="1"/>
</dbReference>
<evidence type="ECO:0000313" key="18">
    <source>
        <dbReference type="EMBL" id="SFS84805.1"/>
    </source>
</evidence>
<dbReference type="GO" id="GO:0009236">
    <property type="term" value="P:cobalamin biosynthetic process"/>
    <property type="evidence" value="ECO:0007669"/>
    <property type="project" value="UniProtKB-UniRule"/>
</dbReference>
<comment type="similarity">
    <text evidence="2 15">Belongs to the Cob(I)alamin adenosyltransferase family.</text>
</comment>
<dbReference type="Gene3D" id="1.20.1200.10">
    <property type="entry name" value="Cobalamin adenosyltransferase-like"/>
    <property type="match status" value="1"/>
</dbReference>
<keyword evidence="9 15" id="KW-0067">ATP-binding</keyword>
<evidence type="ECO:0000256" key="9">
    <source>
        <dbReference type="ARBA" id="ARBA00022840"/>
    </source>
</evidence>
<comment type="pathway">
    <text evidence="1 15">Cofactor biosynthesis; adenosylcobalamin biosynthesis; adenosylcobalamin from cob(II)yrinate a,c-diamide: step 2/7.</text>
</comment>
<name>A0A1I6T6C0_9BACI</name>
<dbReference type="STRING" id="306541.SAMN05421668_1133"/>
<dbReference type="Proteomes" id="UP000321773">
    <property type="component" value="Unassembled WGS sequence"/>
</dbReference>
<comment type="catalytic activity">
    <reaction evidence="14 15">
        <text>2 cob(II)alamin + reduced [electron-transfer flavoprotein] + 2 ATP = 2 adenosylcob(III)alamin + 2 triphosphate + oxidized [electron-transfer flavoprotein] + 3 H(+)</text>
        <dbReference type="Rhea" id="RHEA:28671"/>
        <dbReference type="Rhea" id="RHEA-COMP:10685"/>
        <dbReference type="Rhea" id="RHEA-COMP:10686"/>
        <dbReference type="ChEBI" id="CHEBI:15378"/>
        <dbReference type="ChEBI" id="CHEBI:16304"/>
        <dbReference type="ChEBI" id="CHEBI:18036"/>
        <dbReference type="ChEBI" id="CHEBI:18408"/>
        <dbReference type="ChEBI" id="CHEBI:30616"/>
        <dbReference type="ChEBI" id="CHEBI:57692"/>
        <dbReference type="ChEBI" id="CHEBI:58307"/>
        <dbReference type="EC" id="2.5.1.17"/>
    </reaction>
</comment>
<evidence type="ECO:0000256" key="2">
    <source>
        <dbReference type="ARBA" id="ARBA00007487"/>
    </source>
</evidence>
<evidence type="ECO:0000256" key="6">
    <source>
        <dbReference type="ARBA" id="ARBA00022573"/>
    </source>
</evidence>
<evidence type="ECO:0000256" key="4">
    <source>
        <dbReference type="ARBA" id="ARBA00012454"/>
    </source>
</evidence>
<protein>
    <recommendedName>
        <fullName evidence="5 15">Corrinoid adenosyltransferase</fullName>
        <ecNumber evidence="4 15">2.5.1.17</ecNumber>
    </recommendedName>
    <alternativeName>
        <fullName evidence="10 15">Cob(II)alamin adenosyltransferase</fullName>
    </alternativeName>
    <alternativeName>
        <fullName evidence="12 15">Cob(II)yrinic acid a,c-diamide adenosyltransferase</fullName>
    </alternativeName>
    <alternativeName>
        <fullName evidence="11 15">Cobinamide/cobalamin adenosyltransferase</fullName>
    </alternativeName>
</protein>
<evidence type="ECO:0000256" key="13">
    <source>
        <dbReference type="ARBA" id="ARBA00048555"/>
    </source>
</evidence>
<feature type="domain" description="Cobalamin adenosyltransferase-like" evidence="16">
    <location>
        <begin position="3"/>
        <end position="172"/>
    </location>
</feature>
<dbReference type="EMBL" id="BJWJ01000011">
    <property type="protein sequence ID" value="GEM04329.1"/>
    <property type="molecule type" value="Genomic_DNA"/>
</dbReference>
<keyword evidence="8 15" id="KW-0547">Nucleotide-binding</keyword>
<dbReference type="OrthoDB" id="9778896at2"/>
<comment type="catalytic activity">
    <reaction evidence="13 15">
        <text>2 cob(II)yrinate a,c diamide + reduced [electron-transfer flavoprotein] + 2 ATP = 2 adenosylcob(III)yrinate a,c-diamide + 2 triphosphate + oxidized [electron-transfer flavoprotein] + 3 H(+)</text>
        <dbReference type="Rhea" id="RHEA:11528"/>
        <dbReference type="Rhea" id="RHEA-COMP:10685"/>
        <dbReference type="Rhea" id="RHEA-COMP:10686"/>
        <dbReference type="ChEBI" id="CHEBI:15378"/>
        <dbReference type="ChEBI" id="CHEBI:18036"/>
        <dbReference type="ChEBI" id="CHEBI:30616"/>
        <dbReference type="ChEBI" id="CHEBI:57692"/>
        <dbReference type="ChEBI" id="CHEBI:58307"/>
        <dbReference type="ChEBI" id="CHEBI:58503"/>
        <dbReference type="ChEBI" id="CHEBI:58537"/>
        <dbReference type="EC" id="2.5.1.17"/>
    </reaction>
</comment>